<feature type="transmembrane region" description="Helical" evidence="18">
    <location>
        <begin position="243"/>
        <end position="267"/>
    </location>
</feature>
<dbReference type="InterPro" id="IPR001708">
    <property type="entry name" value="YidC/ALB3/OXA1/COX18"/>
</dbReference>
<protein>
    <recommendedName>
        <fullName evidence="3">Membrane protein insertase YidC</fullName>
    </recommendedName>
    <alternativeName>
        <fullName evidence="15">Foldase YidC</fullName>
    </alternativeName>
    <alternativeName>
        <fullName evidence="14">Membrane integrase YidC</fullName>
    </alternativeName>
    <alternativeName>
        <fullName evidence="13">Membrane protein YidC</fullName>
    </alternativeName>
</protein>
<evidence type="ECO:0000313" key="20">
    <source>
        <dbReference type="EMBL" id="QQB46860.1"/>
    </source>
</evidence>
<evidence type="ECO:0000256" key="5">
    <source>
        <dbReference type="ARBA" id="ARBA00022475"/>
    </source>
</evidence>
<feature type="region of interest" description="Disordered" evidence="17">
    <location>
        <begin position="285"/>
        <end position="321"/>
    </location>
</feature>
<name>A0A7T4JVH2_9CORY</name>
<dbReference type="GO" id="GO:0005886">
    <property type="term" value="C:plasma membrane"/>
    <property type="evidence" value="ECO:0007669"/>
    <property type="project" value="UniProtKB-SubCell"/>
</dbReference>
<dbReference type="NCBIfam" id="TIGR03592">
    <property type="entry name" value="yidC_oxa1_cterm"/>
    <property type="match status" value="1"/>
</dbReference>
<feature type="transmembrane region" description="Helical" evidence="18">
    <location>
        <begin position="5"/>
        <end position="24"/>
    </location>
</feature>
<feature type="transmembrane region" description="Helical" evidence="18">
    <location>
        <begin position="188"/>
        <end position="207"/>
    </location>
</feature>
<keyword evidence="5" id="KW-1003">Cell membrane</keyword>
<evidence type="ECO:0000256" key="14">
    <source>
        <dbReference type="ARBA" id="ARBA00033245"/>
    </source>
</evidence>
<feature type="domain" description="Membrane insertase YidC/Oxa/ALB C-terminal" evidence="19">
    <location>
        <begin position="32"/>
        <end position="279"/>
    </location>
</feature>
<evidence type="ECO:0000256" key="12">
    <source>
        <dbReference type="ARBA" id="ARBA00026028"/>
    </source>
</evidence>
<dbReference type="OrthoDB" id="9780552at2"/>
<evidence type="ECO:0000256" key="8">
    <source>
        <dbReference type="ARBA" id="ARBA00022989"/>
    </source>
</evidence>
<comment type="subunit">
    <text evidence="12">Interacts with the Sec translocase complex via SecD. Specifically interacts with transmembrane segments of nascent integral membrane proteins during membrane integration.</text>
</comment>
<dbReference type="PANTHER" id="PTHR12428:SF65">
    <property type="entry name" value="CYTOCHROME C OXIDASE ASSEMBLY PROTEIN COX18, MITOCHONDRIAL"/>
    <property type="match status" value="1"/>
</dbReference>
<dbReference type="CDD" id="cd20070">
    <property type="entry name" value="5TM_YidC_Alb3"/>
    <property type="match status" value="1"/>
</dbReference>
<keyword evidence="8 18" id="KW-1133">Transmembrane helix</keyword>
<keyword evidence="7" id="KW-0653">Protein transport</keyword>
<keyword evidence="4" id="KW-0813">Transport</keyword>
<gene>
    <name evidence="20" type="primary">yidC</name>
    <name evidence="20" type="ORF">I6I10_02730</name>
</gene>
<dbReference type="InterPro" id="IPR028055">
    <property type="entry name" value="YidC/Oxa/ALB_C"/>
</dbReference>
<evidence type="ECO:0000256" key="17">
    <source>
        <dbReference type="SAM" id="MobiDB-lite"/>
    </source>
</evidence>
<dbReference type="GO" id="GO:0032977">
    <property type="term" value="F:membrane insertase activity"/>
    <property type="evidence" value="ECO:0007669"/>
    <property type="project" value="InterPro"/>
</dbReference>
<evidence type="ECO:0000256" key="3">
    <source>
        <dbReference type="ARBA" id="ARBA00015325"/>
    </source>
</evidence>
<dbReference type="Pfam" id="PF02096">
    <property type="entry name" value="60KD_IMP"/>
    <property type="match status" value="1"/>
</dbReference>
<keyword evidence="10" id="KW-0143">Chaperone</keyword>
<sequence length="321" mass="36947">MLNFIYWPISAVLWFWHKAFGLIMNPDWGVTWALSIVMLTFTVRALLLKPTMNSMRSMRKMQILQPKMQAIQEKYKNNPEKMMEETRRVQKEVGASPVKGCLPMLVQMPVFIGLFHVLRSFNRTGTGRGQLGLSIEENYNTPNYIFGVEDVRSFLEARLFGVPLSAYISMPEDMYHAFGEGDFTRTNVIMVAAPFILLIAVATHLNGRFSVKRQKQRLASGKQKAPENDQAQMSMNMMNNMMLYFMPLTILFTGFVWHIGLLCYMAGNNIWTFCQQRYVFSKMDAEEEAEEQERQAKAQATAPKVGAKPNNPKKKKKRKNN</sequence>
<comment type="similarity">
    <text evidence="2">Belongs to the OXA1/ALB3/YidC family. Type 1 subfamily.</text>
</comment>
<evidence type="ECO:0000259" key="19">
    <source>
        <dbReference type="Pfam" id="PF02096"/>
    </source>
</evidence>
<evidence type="ECO:0000256" key="4">
    <source>
        <dbReference type="ARBA" id="ARBA00022448"/>
    </source>
</evidence>
<evidence type="ECO:0000313" key="21">
    <source>
        <dbReference type="Proteomes" id="UP000596145"/>
    </source>
</evidence>
<evidence type="ECO:0000256" key="7">
    <source>
        <dbReference type="ARBA" id="ARBA00022927"/>
    </source>
</evidence>
<evidence type="ECO:0000256" key="6">
    <source>
        <dbReference type="ARBA" id="ARBA00022692"/>
    </source>
</evidence>
<reference evidence="20 21" key="1">
    <citation type="submission" date="2020-12" db="EMBL/GenBank/DDBJ databases">
        <title>FDA dAtabase for Regulatory Grade micrObial Sequences (FDA-ARGOS): Supporting development and validation of Infectious Disease Dx tests.</title>
        <authorList>
            <person name="Sproer C."/>
            <person name="Gronow S."/>
            <person name="Severitt S."/>
            <person name="Schroder I."/>
            <person name="Tallon L."/>
            <person name="Sadzewicz L."/>
            <person name="Zhao X."/>
            <person name="Boylan J."/>
            <person name="Ott S."/>
            <person name="Bowen H."/>
            <person name="Vavikolanu K."/>
            <person name="Mehta A."/>
            <person name="Aluvathingal J."/>
            <person name="Nadendla S."/>
            <person name="Lowell S."/>
            <person name="Myers T."/>
            <person name="Yan Y."/>
            <person name="Sichtig H."/>
        </authorList>
    </citation>
    <scope>NUCLEOTIDE SEQUENCE [LARGE SCALE GENOMIC DNA]</scope>
    <source>
        <strain evidence="20 21">FDAARGOS_1053</strain>
    </source>
</reference>
<keyword evidence="6 16" id="KW-0812">Transmembrane</keyword>
<evidence type="ECO:0000256" key="9">
    <source>
        <dbReference type="ARBA" id="ARBA00023136"/>
    </source>
</evidence>
<dbReference type="PANTHER" id="PTHR12428">
    <property type="entry name" value="OXA1"/>
    <property type="match status" value="1"/>
</dbReference>
<keyword evidence="9 18" id="KW-0472">Membrane</keyword>
<feature type="transmembrane region" description="Helical" evidence="18">
    <location>
        <begin position="30"/>
        <end position="48"/>
    </location>
</feature>
<evidence type="ECO:0000256" key="18">
    <source>
        <dbReference type="SAM" id="Phobius"/>
    </source>
</evidence>
<dbReference type="GeneID" id="92761371"/>
<evidence type="ECO:0000256" key="10">
    <source>
        <dbReference type="ARBA" id="ARBA00023186"/>
    </source>
</evidence>
<evidence type="ECO:0000256" key="13">
    <source>
        <dbReference type="ARBA" id="ARBA00031538"/>
    </source>
</evidence>
<dbReference type="Proteomes" id="UP000596145">
    <property type="component" value="Chromosome"/>
</dbReference>
<comment type="function">
    <text evidence="11">Required for the insertion and/or proper folding and/or complex formation of integral membrane proteins into the membrane. Involved in integration of membrane proteins that insert both dependently and independently of the Sec translocase complex, as well as at least some lipoproteins. Aids folding of multispanning membrane proteins.</text>
</comment>
<evidence type="ECO:0000256" key="1">
    <source>
        <dbReference type="ARBA" id="ARBA00004651"/>
    </source>
</evidence>
<evidence type="ECO:0000256" key="16">
    <source>
        <dbReference type="RuleBase" id="RU003945"/>
    </source>
</evidence>
<dbReference type="EMBL" id="CP066007">
    <property type="protein sequence ID" value="QQB46860.1"/>
    <property type="molecule type" value="Genomic_DNA"/>
</dbReference>
<dbReference type="GO" id="GO:0015031">
    <property type="term" value="P:protein transport"/>
    <property type="evidence" value="ECO:0007669"/>
    <property type="project" value="UniProtKB-KW"/>
</dbReference>
<feature type="compositionally biased region" description="Basic residues" evidence="17">
    <location>
        <begin position="311"/>
        <end position="321"/>
    </location>
</feature>
<evidence type="ECO:0000256" key="2">
    <source>
        <dbReference type="ARBA" id="ARBA00010527"/>
    </source>
</evidence>
<dbReference type="NCBIfam" id="NF002899">
    <property type="entry name" value="PRK03449.1"/>
    <property type="match status" value="1"/>
</dbReference>
<dbReference type="InterPro" id="IPR047196">
    <property type="entry name" value="YidC_ALB_C"/>
</dbReference>
<dbReference type="RefSeq" id="WP_070740904.1">
    <property type="nucleotide sequence ID" value="NZ_CP066007.1"/>
</dbReference>
<comment type="subcellular location">
    <subcellularLocation>
        <location evidence="1">Cell membrane</location>
        <topology evidence="1">Multi-pass membrane protein</topology>
    </subcellularLocation>
    <subcellularLocation>
        <location evidence="16">Membrane</location>
        <topology evidence="16">Multi-pass membrane protein</topology>
    </subcellularLocation>
</comment>
<evidence type="ECO:0000256" key="15">
    <source>
        <dbReference type="ARBA" id="ARBA00033342"/>
    </source>
</evidence>
<accession>A0A7T4JVH2</accession>
<dbReference type="GO" id="GO:0051205">
    <property type="term" value="P:protein insertion into membrane"/>
    <property type="evidence" value="ECO:0007669"/>
    <property type="project" value="TreeGrafter"/>
</dbReference>
<proteinExistence type="inferred from homology"/>
<evidence type="ECO:0000256" key="11">
    <source>
        <dbReference type="ARBA" id="ARBA00025034"/>
    </source>
</evidence>
<dbReference type="AlphaFoldDB" id="A0A7T4JVH2"/>
<organism evidence="20 21">
    <name type="scientific">Corynebacterium glucuronolyticum</name>
    <dbReference type="NCBI Taxonomy" id="39791"/>
    <lineage>
        <taxon>Bacteria</taxon>
        <taxon>Bacillati</taxon>
        <taxon>Actinomycetota</taxon>
        <taxon>Actinomycetes</taxon>
        <taxon>Mycobacteriales</taxon>
        <taxon>Corynebacteriaceae</taxon>
        <taxon>Corynebacterium</taxon>
    </lineage>
</organism>